<feature type="compositionally biased region" description="Low complexity" evidence="1">
    <location>
        <begin position="553"/>
        <end position="562"/>
    </location>
</feature>
<dbReference type="AlphaFoldDB" id="A0A9W6C1Y0"/>
<keyword evidence="3" id="KW-1185">Reference proteome</keyword>
<dbReference type="Proteomes" id="UP001165080">
    <property type="component" value="Unassembled WGS sequence"/>
</dbReference>
<feature type="region of interest" description="Disordered" evidence="1">
    <location>
        <begin position="553"/>
        <end position="578"/>
    </location>
</feature>
<proteinExistence type="predicted"/>
<dbReference type="InterPro" id="IPR006502">
    <property type="entry name" value="PDDEXK-like"/>
</dbReference>
<dbReference type="Pfam" id="PF04720">
    <property type="entry name" value="PDDEXK_6"/>
    <property type="match status" value="1"/>
</dbReference>
<feature type="region of interest" description="Disordered" evidence="1">
    <location>
        <begin position="497"/>
        <end position="525"/>
    </location>
</feature>
<feature type="compositionally biased region" description="Low complexity" evidence="1">
    <location>
        <begin position="414"/>
        <end position="424"/>
    </location>
</feature>
<reference evidence="2 3" key="1">
    <citation type="journal article" date="2023" name="Commun. Biol.">
        <title>Reorganization of the ancestral sex-determining regions during the evolution of trioecy in Pleodorina starrii.</title>
        <authorList>
            <person name="Takahashi K."/>
            <person name="Suzuki S."/>
            <person name="Kawai-Toyooka H."/>
            <person name="Yamamoto K."/>
            <person name="Hamaji T."/>
            <person name="Ootsuki R."/>
            <person name="Yamaguchi H."/>
            <person name="Kawachi M."/>
            <person name="Higashiyama T."/>
            <person name="Nozaki H."/>
        </authorList>
    </citation>
    <scope>NUCLEOTIDE SEQUENCE [LARGE SCALE GENOMIC DNA]</scope>
    <source>
        <strain evidence="2 3">NIES-4479</strain>
    </source>
</reference>
<organism evidence="2 3">
    <name type="scientific">Pleodorina starrii</name>
    <dbReference type="NCBI Taxonomy" id="330485"/>
    <lineage>
        <taxon>Eukaryota</taxon>
        <taxon>Viridiplantae</taxon>
        <taxon>Chlorophyta</taxon>
        <taxon>core chlorophytes</taxon>
        <taxon>Chlorophyceae</taxon>
        <taxon>CS clade</taxon>
        <taxon>Chlamydomonadales</taxon>
        <taxon>Volvocaceae</taxon>
        <taxon>Pleodorina</taxon>
    </lineage>
</organism>
<accession>A0A9W6C1Y0</accession>
<evidence type="ECO:0000313" key="2">
    <source>
        <dbReference type="EMBL" id="GLC61641.1"/>
    </source>
</evidence>
<dbReference type="PANTHER" id="PTHR31579">
    <property type="entry name" value="OS03G0796600 PROTEIN"/>
    <property type="match status" value="1"/>
</dbReference>
<feature type="region of interest" description="Disordered" evidence="1">
    <location>
        <begin position="456"/>
        <end position="479"/>
    </location>
</feature>
<feature type="compositionally biased region" description="Low complexity" evidence="1">
    <location>
        <begin position="498"/>
        <end position="516"/>
    </location>
</feature>
<protein>
    <submittedName>
        <fullName evidence="2">Uncharacterized protein</fullName>
    </submittedName>
</protein>
<feature type="compositionally biased region" description="Low complexity" evidence="1">
    <location>
        <begin position="349"/>
        <end position="381"/>
    </location>
</feature>
<gene>
    <name evidence="2" type="primary">PLEST009360</name>
    <name evidence="2" type="ORF">PLESTB_001785900</name>
</gene>
<comment type="caution">
    <text evidence="2">The sequence shown here is derived from an EMBL/GenBank/DDBJ whole genome shotgun (WGS) entry which is preliminary data.</text>
</comment>
<dbReference type="EMBL" id="BRXU01000049">
    <property type="protein sequence ID" value="GLC61641.1"/>
    <property type="molecule type" value="Genomic_DNA"/>
</dbReference>
<feature type="compositionally biased region" description="Gly residues" evidence="1">
    <location>
        <begin position="458"/>
        <end position="470"/>
    </location>
</feature>
<evidence type="ECO:0000313" key="3">
    <source>
        <dbReference type="Proteomes" id="UP001165080"/>
    </source>
</evidence>
<evidence type="ECO:0000256" key="1">
    <source>
        <dbReference type="SAM" id="MobiDB-lite"/>
    </source>
</evidence>
<sequence length="578" mass="59779">MIASALHSLIFDCEVALSTDDGVPTRPMSTTCDAYHMGQRLELLCRASCPFARELRCCIQRITLTAYDQDCQDVNFLAQMLAASGYLVAIRTALSGHGADCFKSLRHEFLVVRGTGEFRGMEFIVEPSLRQHFLIPHPSPEYEYVLSRTPDVFVGGSCRLAPLVQLLCALMADSFQRQGLPLPPWRKEAAMLSKWLPQPHRTRDTPVLPPPAAAAAAAMVFPTPDESVGDRTALAAAALSRGYILPPPPPPGHLGPQAGFFDLTAADSAVCRTDSEASTDSCDGFAACDISPVSVLRLPAPPPPPPLLPAADGAMTGARGPRTMSAAKLPAAVHRGFEPPAAPKPPSAAPQRPKAAPTAAAAGGRGCAASEGATGVTAVSACRRRERRRSTSTSGSCCFGGGSASGVDSGLDGATSASASTSTSINTNRTGGLLSVQMLQEQQQRPAAAAAAAAAAASGGGGGGDCGGTGRIRTHPPVHRGEMAIRVVKLVDFAVPDGQGQPAAQQQPEQRQRQQQPLPPGASTGRREVHFQALTASPAPTAPAVAAATTAAAAAGPGAGVPWGRDTRLGWTARQRTA</sequence>
<feature type="region of interest" description="Disordered" evidence="1">
    <location>
        <begin position="336"/>
        <end position="428"/>
    </location>
</feature>
<name>A0A9W6C1Y0_9CHLO</name>
<dbReference type="PANTHER" id="PTHR31579:SF1">
    <property type="entry name" value="OS03G0796600 PROTEIN"/>
    <property type="match status" value="1"/>
</dbReference>